<dbReference type="GO" id="GO:0000774">
    <property type="term" value="F:adenyl-nucleotide exchange factor activity"/>
    <property type="evidence" value="ECO:0007669"/>
    <property type="project" value="InterPro"/>
</dbReference>
<dbReference type="PANTHER" id="PTHR21237">
    <property type="entry name" value="GRPE PROTEIN"/>
    <property type="match status" value="1"/>
</dbReference>
<evidence type="ECO:0000256" key="3">
    <source>
        <dbReference type="ARBA" id="ARBA00011738"/>
    </source>
</evidence>
<sequence length="176" mass="19266">MSTTPQTDTPEEAADMVENDGAEQDPTATMQADLDRFRDLALRSQADFDNYKKRAAREKEEAIKFANASLLERLIAIVDNFELGLSAARAEGEGSPIYSGMSMVLKQLSDFLADNGLQPIDAEGQKFDPNLHEAIAHEPSADVPEGTVVRQTRRGYRLKERLLRPSSVVVSSGAGK</sequence>
<reference evidence="14" key="1">
    <citation type="submission" date="2020-02" db="EMBL/GenBank/DDBJ databases">
        <authorList>
            <person name="Meier V. D."/>
        </authorList>
    </citation>
    <scope>NUCLEOTIDE SEQUENCE</scope>
    <source>
        <strain evidence="14">AVDCRST_MAG42</strain>
    </source>
</reference>
<dbReference type="InterPro" id="IPR000740">
    <property type="entry name" value="GrpE"/>
</dbReference>
<evidence type="ECO:0000256" key="9">
    <source>
        <dbReference type="ARBA" id="ARBA00076414"/>
    </source>
</evidence>
<proteinExistence type="inferred from homology"/>
<gene>
    <name evidence="10" type="primary">grpE</name>
    <name evidence="14" type="ORF">AVDCRST_MAG42-1542</name>
</gene>
<protein>
    <recommendedName>
        <fullName evidence="8 10">Protein GrpE</fullName>
    </recommendedName>
    <alternativeName>
        <fullName evidence="9 10">HSP-70 cofactor</fullName>
    </alternativeName>
</protein>
<dbReference type="Pfam" id="PF01025">
    <property type="entry name" value="GrpE"/>
    <property type="match status" value="1"/>
</dbReference>
<feature type="region of interest" description="Disordered" evidence="13">
    <location>
        <begin position="1"/>
        <end position="30"/>
    </location>
</feature>
<evidence type="ECO:0000256" key="1">
    <source>
        <dbReference type="ARBA" id="ARBA00004496"/>
    </source>
</evidence>
<comment type="similarity">
    <text evidence="2 10 12">Belongs to the GrpE family.</text>
</comment>
<keyword evidence="6 10" id="KW-0143">Chaperone</keyword>
<dbReference type="GO" id="GO:0042803">
    <property type="term" value="F:protein homodimerization activity"/>
    <property type="evidence" value="ECO:0007669"/>
    <property type="project" value="InterPro"/>
</dbReference>
<dbReference type="FunFam" id="2.30.22.10:FF:000001">
    <property type="entry name" value="Protein GrpE"/>
    <property type="match status" value="1"/>
</dbReference>
<evidence type="ECO:0000256" key="6">
    <source>
        <dbReference type="ARBA" id="ARBA00023186"/>
    </source>
</evidence>
<evidence type="ECO:0000256" key="4">
    <source>
        <dbReference type="ARBA" id="ARBA00022490"/>
    </source>
</evidence>
<name>A0A6J4I092_9BACT</name>
<dbReference type="SUPFAM" id="SSF58014">
    <property type="entry name" value="Coiled-coil domain of nucleotide exchange factor GrpE"/>
    <property type="match status" value="1"/>
</dbReference>
<dbReference type="GO" id="GO:0005737">
    <property type="term" value="C:cytoplasm"/>
    <property type="evidence" value="ECO:0007669"/>
    <property type="project" value="UniProtKB-SubCell"/>
</dbReference>
<evidence type="ECO:0000256" key="8">
    <source>
        <dbReference type="ARBA" id="ARBA00072274"/>
    </source>
</evidence>
<dbReference type="CDD" id="cd00446">
    <property type="entry name" value="GrpE"/>
    <property type="match status" value="1"/>
</dbReference>
<accession>A0A6J4I092</accession>
<evidence type="ECO:0000313" key="14">
    <source>
        <dbReference type="EMBL" id="CAA9238165.1"/>
    </source>
</evidence>
<dbReference type="InterPro" id="IPR009012">
    <property type="entry name" value="GrpE_head"/>
</dbReference>
<dbReference type="Gene3D" id="3.90.20.20">
    <property type="match status" value="1"/>
</dbReference>
<dbReference type="GO" id="GO:0051087">
    <property type="term" value="F:protein-folding chaperone binding"/>
    <property type="evidence" value="ECO:0007669"/>
    <property type="project" value="InterPro"/>
</dbReference>
<dbReference type="Gene3D" id="2.30.22.10">
    <property type="entry name" value="Head domain of nucleotide exchange factor GrpE"/>
    <property type="match status" value="1"/>
</dbReference>
<dbReference type="PRINTS" id="PR00773">
    <property type="entry name" value="GRPEPROTEIN"/>
</dbReference>
<dbReference type="NCBIfam" id="NF010738">
    <property type="entry name" value="PRK14140.1"/>
    <property type="match status" value="1"/>
</dbReference>
<evidence type="ECO:0000256" key="5">
    <source>
        <dbReference type="ARBA" id="ARBA00023016"/>
    </source>
</evidence>
<evidence type="ECO:0000256" key="11">
    <source>
        <dbReference type="RuleBase" id="RU000639"/>
    </source>
</evidence>
<keyword evidence="5 10" id="KW-0346">Stress response</keyword>
<dbReference type="PANTHER" id="PTHR21237:SF23">
    <property type="entry name" value="GRPE PROTEIN HOMOLOG, MITOCHONDRIAL"/>
    <property type="match status" value="1"/>
</dbReference>
<comment type="function">
    <text evidence="7 10 11">Participates actively in the response to hyperosmotic and heat shock by preventing the aggregation of stress-denatured proteins, in association with DnaK and GrpE. It is the nucleotide exchange factor for DnaK and may function as a thermosensor. Unfolded proteins bind initially to DnaJ; upon interaction with the DnaJ-bound protein, DnaK hydrolyzes its bound ATP, resulting in the formation of a stable complex. GrpE releases ADP from DnaK; ATP binding to DnaK triggers the release of the substrate protein, thus completing the reaction cycle. Several rounds of ATP-dependent interactions between DnaJ, DnaK and GrpE are required for fully efficient folding.</text>
</comment>
<dbReference type="InterPro" id="IPR013805">
    <property type="entry name" value="GrpE_CC"/>
</dbReference>
<evidence type="ECO:0000256" key="12">
    <source>
        <dbReference type="RuleBase" id="RU004478"/>
    </source>
</evidence>
<comment type="subunit">
    <text evidence="3 10">Homodimer.</text>
</comment>
<dbReference type="EMBL" id="CADCTA010000060">
    <property type="protein sequence ID" value="CAA9238165.1"/>
    <property type="molecule type" value="Genomic_DNA"/>
</dbReference>
<evidence type="ECO:0000256" key="13">
    <source>
        <dbReference type="SAM" id="MobiDB-lite"/>
    </source>
</evidence>
<dbReference type="GO" id="GO:0006457">
    <property type="term" value="P:protein folding"/>
    <property type="evidence" value="ECO:0007669"/>
    <property type="project" value="InterPro"/>
</dbReference>
<organism evidence="14">
    <name type="scientific">uncultured Chthoniobacterales bacterium</name>
    <dbReference type="NCBI Taxonomy" id="1836801"/>
    <lineage>
        <taxon>Bacteria</taxon>
        <taxon>Pseudomonadati</taxon>
        <taxon>Verrucomicrobiota</taxon>
        <taxon>Spartobacteria</taxon>
        <taxon>Chthoniobacterales</taxon>
        <taxon>environmental samples</taxon>
    </lineage>
</organism>
<keyword evidence="4 10" id="KW-0963">Cytoplasm</keyword>
<evidence type="ECO:0000256" key="10">
    <source>
        <dbReference type="HAMAP-Rule" id="MF_01151"/>
    </source>
</evidence>
<dbReference type="HAMAP" id="MF_01151">
    <property type="entry name" value="GrpE"/>
    <property type="match status" value="1"/>
</dbReference>
<comment type="subcellular location">
    <subcellularLocation>
        <location evidence="1 10">Cytoplasm</location>
    </subcellularLocation>
</comment>
<evidence type="ECO:0000256" key="2">
    <source>
        <dbReference type="ARBA" id="ARBA00009054"/>
    </source>
</evidence>
<dbReference type="AlphaFoldDB" id="A0A6J4I092"/>
<dbReference type="PROSITE" id="PS01071">
    <property type="entry name" value="GRPE"/>
    <property type="match status" value="1"/>
</dbReference>
<dbReference type="GO" id="GO:0051082">
    <property type="term" value="F:unfolded protein binding"/>
    <property type="evidence" value="ECO:0007669"/>
    <property type="project" value="TreeGrafter"/>
</dbReference>
<feature type="compositionally biased region" description="Acidic residues" evidence="13">
    <location>
        <begin position="9"/>
        <end position="23"/>
    </location>
</feature>
<dbReference type="SUPFAM" id="SSF51064">
    <property type="entry name" value="Head domain of nucleotide exchange factor GrpE"/>
    <property type="match status" value="1"/>
</dbReference>
<evidence type="ECO:0000256" key="7">
    <source>
        <dbReference type="ARBA" id="ARBA00053401"/>
    </source>
</evidence>